<dbReference type="Proteomes" id="UP000594261">
    <property type="component" value="Chromosome 3"/>
</dbReference>
<evidence type="ECO:0000313" key="3">
    <source>
        <dbReference type="Proteomes" id="UP000594261"/>
    </source>
</evidence>
<dbReference type="InParanoid" id="A0A7N2L7J7"/>
<reference evidence="2 3" key="1">
    <citation type="journal article" date="2016" name="G3 (Bethesda)">
        <title>First Draft Assembly and Annotation of the Genome of a California Endemic Oak Quercus lobata Nee (Fagaceae).</title>
        <authorList>
            <person name="Sork V.L."/>
            <person name="Fitz-Gibbon S.T."/>
            <person name="Puiu D."/>
            <person name="Crepeau M."/>
            <person name="Gugger P.F."/>
            <person name="Sherman R."/>
            <person name="Stevens K."/>
            <person name="Langley C.H."/>
            <person name="Pellegrini M."/>
            <person name="Salzberg S.L."/>
        </authorList>
    </citation>
    <scope>NUCLEOTIDE SEQUENCE [LARGE SCALE GENOMIC DNA]</scope>
    <source>
        <strain evidence="2 3">cv. SW786</strain>
    </source>
</reference>
<keyword evidence="3" id="KW-1185">Reference proteome</keyword>
<feature type="region of interest" description="Disordered" evidence="1">
    <location>
        <begin position="1"/>
        <end position="21"/>
    </location>
</feature>
<accession>A0A7N2L7J7</accession>
<protein>
    <submittedName>
        <fullName evidence="2">Uncharacterized protein</fullName>
    </submittedName>
</protein>
<name>A0A7N2L7J7_QUELO</name>
<dbReference type="EMBL" id="LRBV02000003">
    <property type="status" value="NOT_ANNOTATED_CDS"/>
    <property type="molecule type" value="Genomic_DNA"/>
</dbReference>
<evidence type="ECO:0000313" key="2">
    <source>
        <dbReference type="EnsemblPlants" id="QL03p031165:mrna"/>
    </source>
</evidence>
<evidence type="ECO:0000256" key="1">
    <source>
        <dbReference type="SAM" id="MobiDB-lite"/>
    </source>
</evidence>
<reference evidence="2" key="2">
    <citation type="submission" date="2021-01" db="UniProtKB">
        <authorList>
            <consortium name="EnsemblPlants"/>
        </authorList>
    </citation>
    <scope>IDENTIFICATION</scope>
</reference>
<sequence length="156" mass="17410">MPQNAHRCRLMTSKSTLSPEESKSRILRGYCGDRSINRPIGFRIGSGLLGQWPIRGRIPVRGHHAPRQYAFEDDRHAGLQQNPSRRLLKEERKQMADYLFKAAGEGENGTSKPPLPPSGDFAIGQDQLALIVRDHNVSALQQYGGASVTLNYVFLN</sequence>
<dbReference type="Gramene" id="QL03p031165:mrna">
    <property type="protein sequence ID" value="QL03p031165:mrna"/>
    <property type="gene ID" value="QL03p031165"/>
</dbReference>
<proteinExistence type="predicted"/>
<organism evidence="2 3">
    <name type="scientific">Quercus lobata</name>
    <name type="common">Valley oak</name>
    <dbReference type="NCBI Taxonomy" id="97700"/>
    <lineage>
        <taxon>Eukaryota</taxon>
        <taxon>Viridiplantae</taxon>
        <taxon>Streptophyta</taxon>
        <taxon>Embryophyta</taxon>
        <taxon>Tracheophyta</taxon>
        <taxon>Spermatophyta</taxon>
        <taxon>Magnoliopsida</taxon>
        <taxon>eudicotyledons</taxon>
        <taxon>Gunneridae</taxon>
        <taxon>Pentapetalae</taxon>
        <taxon>rosids</taxon>
        <taxon>fabids</taxon>
        <taxon>Fagales</taxon>
        <taxon>Fagaceae</taxon>
        <taxon>Quercus</taxon>
    </lineage>
</organism>
<dbReference type="EnsemblPlants" id="QL03p031165:mrna">
    <property type="protein sequence ID" value="QL03p031165:mrna"/>
    <property type="gene ID" value="QL03p031165"/>
</dbReference>
<dbReference type="AlphaFoldDB" id="A0A7N2L7J7"/>